<dbReference type="Gene3D" id="3.40.50.2000">
    <property type="entry name" value="Glycogen Phosphorylase B"/>
    <property type="match status" value="1"/>
</dbReference>
<accession>A0ABP9FP89</accession>
<keyword evidence="1" id="KW-0808">Transferase</keyword>
<evidence type="ECO:0000313" key="4">
    <source>
        <dbReference type="Proteomes" id="UP001501521"/>
    </source>
</evidence>
<proteinExistence type="predicted"/>
<dbReference type="EMBL" id="BAABLV010000041">
    <property type="protein sequence ID" value="GAA4906524.1"/>
    <property type="molecule type" value="Genomic_DNA"/>
</dbReference>
<protein>
    <submittedName>
        <fullName evidence="3">Glycosyltransferase family 4 protein</fullName>
    </submittedName>
</protein>
<dbReference type="PANTHER" id="PTHR45947:SF3">
    <property type="entry name" value="SULFOQUINOVOSYL TRANSFERASE SQD2"/>
    <property type="match status" value="1"/>
</dbReference>
<reference evidence="4" key="1">
    <citation type="journal article" date="2019" name="Int. J. Syst. Evol. Microbiol.">
        <title>The Global Catalogue of Microorganisms (GCM) 10K type strain sequencing project: providing services to taxonomists for standard genome sequencing and annotation.</title>
        <authorList>
            <consortium name="The Broad Institute Genomics Platform"/>
            <consortium name="The Broad Institute Genome Sequencing Center for Infectious Disease"/>
            <person name="Wu L."/>
            <person name="Ma J."/>
        </authorList>
    </citation>
    <scope>NUCLEOTIDE SEQUENCE [LARGE SCALE GENOMIC DNA]</scope>
    <source>
        <strain evidence="4">JCM 19125</strain>
    </source>
</reference>
<keyword evidence="4" id="KW-1185">Reference proteome</keyword>
<sequence length="340" mass="35887">MVLRIRFAHWRSPQASGGNRYDEELVAGLASHGIEVDVTRVEGAWPLASPEQRRGFVELLAEGEHWLVDNIVGSAEPGAIRAATGRGARVTLLMHYFPADDPSLPASERARLADSEAESVAAATRVVVPSAWAAGQVAMRYGRGDAVVARPGVEPAGVADGSSGAPTLLWLSRLTDGKDPLTFVQALSRLTDLAWTARLVGPDDVDPDLSARVRQFVVDSGLSGRVTVEGARTGADLEEAWRAANLLVHTSRAEMYGMVVAEAAARGIPAIVTEATGATEARTAGAEFVPGDVEGLSEALRAWLSDGELRASWRAEALERRGTVPGWDQTVASVAAALQG</sequence>
<comment type="caution">
    <text evidence="3">The sequence shown here is derived from an EMBL/GenBank/DDBJ whole genome shotgun (WGS) entry which is preliminary data.</text>
</comment>
<dbReference type="RefSeq" id="WP_345583835.1">
    <property type="nucleotide sequence ID" value="NZ_BAABLV010000041.1"/>
</dbReference>
<dbReference type="CDD" id="cd03801">
    <property type="entry name" value="GT4_PimA-like"/>
    <property type="match status" value="1"/>
</dbReference>
<dbReference type="InterPro" id="IPR050194">
    <property type="entry name" value="Glycosyltransferase_grp1"/>
</dbReference>
<dbReference type="Proteomes" id="UP001501521">
    <property type="component" value="Unassembled WGS sequence"/>
</dbReference>
<evidence type="ECO:0000313" key="3">
    <source>
        <dbReference type="EMBL" id="GAA4906524.1"/>
    </source>
</evidence>
<dbReference type="InterPro" id="IPR001296">
    <property type="entry name" value="Glyco_trans_1"/>
</dbReference>
<name>A0ABP9FP89_9ACTN</name>
<feature type="domain" description="Glycosyl transferase family 1" evidence="2">
    <location>
        <begin position="165"/>
        <end position="318"/>
    </location>
</feature>
<dbReference type="Pfam" id="PF00534">
    <property type="entry name" value="Glycos_transf_1"/>
    <property type="match status" value="1"/>
</dbReference>
<evidence type="ECO:0000259" key="2">
    <source>
        <dbReference type="Pfam" id="PF00534"/>
    </source>
</evidence>
<gene>
    <name evidence="3" type="ORF">GCM10025789_27400</name>
</gene>
<organism evidence="3 4">
    <name type="scientific">Tessaracoccus lubricantis</name>
    <dbReference type="NCBI Taxonomy" id="545543"/>
    <lineage>
        <taxon>Bacteria</taxon>
        <taxon>Bacillati</taxon>
        <taxon>Actinomycetota</taxon>
        <taxon>Actinomycetes</taxon>
        <taxon>Propionibacteriales</taxon>
        <taxon>Propionibacteriaceae</taxon>
        <taxon>Tessaracoccus</taxon>
    </lineage>
</organism>
<dbReference type="PANTHER" id="PTHR45947">
    <property type="entry name" value="SULFOQUINOVOSYL TRANSFERASE SQD2"/>
    <property type="match status" value="1"/>
</dbReference>
<dbReference type="SUPFAM" id="SSF53756">
    <property type="entry name" value="UDP-Glycosyltransferase/glycogen phosphorylase"/>
    <property type="match status" value="1"/>
</dbReference>
<evidence type="ECO:0000256" key="1">
    <source>
        <dbReference type="ARBA" id="ARBA00022679"/>
    </source>
</evidence>